<dbReference type="Proteomes" id="UP000728106">
    <property type="component" value="Unassembled WGS sequence"/>
</dbReference>
<organism evidence="1 2">
    <name type="scientific">Weissella confusa</name>
    <name type="common">Lactobacillus confusus</name>
    <dbReference type="NCBI Taxonomy" id="1583"/>
    <lineage>
        <taxon>Bacteria</taxon>
        <taxon>Bacillati</taxon>
        <taxon>Bacillota</taxon>
        <taxon>Bacilli</taxon>
        <taxon>Lactobacillales</taxon>
        <taxon>Lactobacillaceae</taxon>
        <taxon>Weissella</taxon>
    </lineage>
</organism>
<comment type="caution">
    <text evidence="1">The sequence shown here is derived from an EMBL/GenBank/DDBJ whole genome shotgun (WGS) entry which is preliminary data.</text>
</comment>
<dbReference type="Gene3D" id="3.40.50.300">
    <property type="entry name" value="P-loop containing nucleotide triphosphate hydrolases"/>
    <property type="match status" value="1"/>
</dbReference>
<sequence length="416" mass="47652">MFLTKKQIQTIGFLARDDWNMMINHGGVRAGKTFIDNLMFLYEIERVRKLANAQGIGTPMYIMSGATAKTIENNIIQPLGEVFGIYPTYDRFNNLYIRGVKIVLAYHGSISGLQSIRGMTAYGAYINEASLANPEVFSEILKRISAIDTARVLVDTNPDIPSHWLKTDYIDKAINSDSLRYTPAEKKRSHIIQNQFILDDNTSLSKKSRENIKALTPSGMLYDRAIYGRWVSGEGAVYADFDEEKHFINKEDLPEMDRYIAGVDWGYEHTGVIQVWGVKGEDYYLIEERAKRHAEIDYWVEVAKDVVDRYGDIPFWADSARPEHVARFANEDIDVRNADKRILKGIEDVAKLIKADKLHVVREDAPEFETEIFAYVWDEKKGVPVKDNDHAMDTMRYVIHNDKSTDNQIVVMEGIF</sequence>
<keyword evidence="2" id="KW-1185">Reference proteome</keyword>
<dbReference type="InterPro" id="IPR027417">
    <property type="entry name" value="P-loop_NTPase"/>
</dbReference>
<dbReference type="Pfam" id="PF03237">
    <property type="entry name" value="Terminase_6N"/>
    <property type="match status" value="1"/>
</dbReference>
<dbReference type="NCBIfam" id="TIGR01547">
    <property type="entry name" value="phage_term_2"/>
    <property type="match status" value="1"/>
</dbReference>
<dbReference type="Gene3D" id="3.30.420.280">
    <property type="match status" value="1"/>
</dbReference>
<name>A0AA40YQU0_WEICO</name>
<dbReference type="EMBL" id="JAAOCP010000001">
    <property type="protein sequence ID" value="MBJ7637914.1"/>
    <property type="molecule type" value="Genomic_DNA"/>
</dbReference>
<proteinExistence type="predicted"/>
<evidence type="ECO:0000313" key="2">
    <source>
        <dbReference type="Proteomes" id="UP000728106"/>
    </source>
</evidence>
<dbReference type="InterPro" id="IPR006437">
    <property type="entry name" value="Phage_terminase_lsu"/>
</dbReference>
<gene>
    <name evidence="1" type="ORF">HAU20_00565</name>
</gene>
<reference evidence="1 2" key="1">
    <citation type="journal article" date="2021" name="Int. J. Food Microbiol.">
        <title>Safety demonstration of a microbial species for use in the food chain: Weissella confusa.</title>
        <authorList>
            <person name="Bourdichon F."/>
            <person name="Patrone V."/>
            <person name="Fontana A."/>
            <person name="Milani G."/>
            <person name="Morelli L."/>
        </authorList>
    </citation>
    <scope>NUCLEOTIDE SEQUENCE [LARGE SCALE GENOMIC DNA]</scope>
    <source>
        <strain evidence="1 2">CCUG 43002</strain>
    </source>
</reference>
<protein>
    <submittedName>
        <fullName evidence="1">PBSX family phage terminase large subunit</fullName>
    </submittedName>
</protein>
<accession>A0AA40YQU0</accession>
<evidence type="ECO:0000313" key="1">
    <source>
        <dbReference type="EMBL" id="MBJ7637914.1"/>
    </source>
</evidence>
<dbReference type="AlphaFoldDB" id="A0AA40YQU0"/>